<accession>A0A1T4W9Y4</accession>
<dbReference type="STRING" id="92487.SAMN02745130_01308"/>
<reference evidence="2 3" key="1">
    <citation type="submission" date="2017-02" db="EMBL/GenBank/DDBJ databases">
        <authorList>
            <person name="Peterson S.W."/>
        </authorList>
    </citation>
    <scope>NUCLEOTIDE SEQUENCE [LARGE SCALE GENOMIC DNA]</scope>
    <source>
        <strain evidence="2 3">ATCC 49788</strain>
    </source>
</reference>
<dbReference type="EMBL" id="FUYB01000004">
    <property type="protein sequence ID" value="SKA73929.1"/>
    <property type="molecule type" value="Genomic_DNA"/>
</dbReference>
<gene>
    <name evidence="2" type="ORF">SAMN02745130_01308</name>
</gene>
<evidence type="ECO:0000313" key="3">
    <source>
        <dbReference type="Proteomes" id="UP000190460"/>
    </source>
</evidence>
<keyword evidence="1" id="KW-0732">Signal</keyword>
<organism evidence="2 3">
    <name type="scientific">Thiothrix eikelboomii</name>
    <dbReference type="NCBI Taxonomy" id="92487"/>
    <lineage>
        <taxon>Bacteria</taxon>
        <taxon>Pseudomonadati</taxon>
        <taxon>Pseudomonadota</taxon>
        <taxon>Gammaproteobacteria</taxon>
        <taxon>Thiotrichales</taxon>
        <taxon>Thiotrichaceae</taxon>
        <taxon>Thiothrix</taxon>
    </lineage>
</organism>
<dbReference type="AlphaFoldDB" id="A0A1T4W9Y4"/>
<feature type="signal peptide" evidence="1">
    <location>
        <begin position="1"/>
        <end position="29"/>
    </location>
</feature>
<name>A0A1T4W9Y4_9GAMM</name>
<evidence type="ECO:0000313" key="2">
    <source>
        <dbReference type="EMBL" id="SKA73929.1"/>
    </source>
</evidence>
<protein>
    <submittedName>
        <fullName evidence="2">Uncharacterized protein</fullName>
    </submittedName>
</protein>
<feature type="chain" id="PRO_5013137661" evidence="1">
    <location>
        <begin position="30"/>
        <end position="116"/>
    </location>
</feature>
<proteinExistence type="predicted"/>
<dbReference type="Proteomes" id="UP000190460">
    <property type="component" value="Unassembled WGS sequence"/>
</dbReference>
<evidence type="ECO:0000256" key="1">
    <source>
        <dbReference type="SAM" id="SignalP"/>
    </source>
</evidence>
<sequence>MRGEKKGMCWRVLLASAVFVWQSLSMVQAEPTVLEEDGIVKLVATLQNNPAFTNVLWRVYRMDDMRNPVETITRHTATLNLRPGAYKAVAVLNNKERSRAFQLKSKGNAEIVLSMD</sequence>
<keyword evidence="3" id="KW-1185">Reference proteome</keyword>